<evidence type="ECO:0000256" key="1">
    <source>
        <dbReference type="SAM" id="Phobius"/>
    </source>
</evidence>
<name>A0AAN1FKW0_9VIBR</name>
<keyword evidence="1" id="KW-1133">Transmembrane helix</keyword>
<feature type="transmembrane region" description="Helical" evidence="1">
    <location>
        <begin position="101"/>
        <end position="120"/>
    </location>
</feature>
<keyword evidence="1" id="KW-0812">Transmembrane</keyword>
<protein>
    <submittedName>
        <fullName evidence="2">Uncharacterized protein</fullName>
    </submittedName>
</protein>
<feature type="transmembrane region" description="Helical" evidence="1">
    <location>
        <begin position="204"/>
        <end position="224"/>
    </location>
</feature>
<feature type="transmembrane region" description="Helical" evidence="1">
    <location>
        <begin position="178"/>
        <end position="197"/>
    </location>
</feature>
<evidence type="ECO:0000313" key="3">
    <source>
        <dbReference type="Proteomes" id="UP000197092"/>
    </source>
</evidence>
<feature type="transmembrane region" description="Helical" evidence="1">
    <location>
        <begin position="140"/>
        <end position="158"/>
    </location>
</feature>
<dbReference type="AlphaFoldDB" id="A0AAN1FKW0"/>
<accession>A0AAN1FKW0</accession>
<dbReference type="EMBL" id="CP018309">
    <property type="protein sequence ID" value="ASI92463.1"/>
    <property type="molecule type" value="Genomic_DNA"/>
</dbReference>
<dbReference type="KEGG" id="vsh:BSZ05_21935"/>
<proteinExistence type="predicted"/>
<gene>
    <name evidence="2" type="ORF">BSZ05_21935</name>
</gene>
<organism evidence="2 3">
    <name type="scientific">Vibrio mediterranei</name>
    <dbReference type="NCBI Taxonomy" id="689"/>
    <lineage>
        <taxon>Bacteria</taxon>
        <taxon>Pseudomonadati</taxon>
        <taxon>Pseudomonadota</taxon>
        <taxon>Gammaproteobacteria</taxon>
        <taxon>Vibrionales</taxon>
        <taxon>Vibrionaceae</taxon>
        <taxon>Vibrio</taxon>
    </lineage>
</organism>
<evidence type="ECO:0000313" key="2">
    <source>
        <dbReference type="EMBL" id="ASI92463.1"/>
    </source>
</evidence>
<sequence>MQRRKKPVYKALNANDNYGDRKIMKNGFIYPLFDSVVRFAYYCNLVELFKFLAKLCVGVYKKGEASIEDQVQACNIAIDTYQIFKWVALLVLWKLDVKHQAALMATYYLLASNLFTYFYYHVWGSRYKQRVDRETLNRKFLNAMLAISYYLACYAYLYHVHFSSEIVWPENLVDSTNAIYLSVANAFTLTYGGFSPLTQEIRMVFMSQLINTFLFFTIIISNSIPNHAGKEQQ</sequence>
<keyword evidence="1" id="KW-0472">Membrane</keyword>
<dbReference type="Proteomes" id="UP000197092">
    <property type="component" value="Chromosome 2"/>
</dbReference>
<reference evidence="3" key="1">
    <citation type="submission" date="2016-12" db="EMBL/GenBank/DDBJ databases">
        <title>Comparative genomic analysis reveals the diversity, evolution, and environmental adaptation strategies of the genus Vibrio.</title>
        <authorList>
            <person name="Lin H."/>
            <person name="Wang X."/>
            <person name="Zhang X.-H."/>
        </authorList>
    </citation>
    <scope>NUCLEOTIDE SEQUENCE [LARGE SCALE GENOMIC DNA]</scope>
    <source>
        <strain evidence="3">QT6D1</strain>
    </source>
</reference>